<evidence type="ECO:0000256" key="3">
    <source>
        <dbReference type="ARBA" id="ARBA00022605"/>
    </source>
</evidence>
<comment type="catalytic activity">
    <reaction evidence="9">
        <text>(S)-2,3,4,5-tetrahydrodipicolinate + NADP(+) + H2O = (2S,4S)-4-hydroxy-2,3,4,5-tetrahydrodipicolinate + NADPH + H(+)</text>
        <dbReference type="Rhea" id="RHEA:35331"/>
        <dbReference type="ChEBI" id="CHEBI:15377"/>
        <dbReference type="ChEBI" id="CHEBI:15378"/>
        <dbReference type="ChEBI" id="CHEBI:16845"/>
        <dbReference type="ChEBI" id="CHEBI:57783"/>
        <dbReference type="ChEBI" id="CHEBI:58349"/>
        <dbReference type="ChEBI" id="CHEBI:67139"/>
        <dbReference type="EC" id="1.17.1.8"/>
    </reaction>
</comment>
<feature type="binding site" evidence="9">
    <location>
        <begin position="8"/>
        <end position="13"/>
    </location>
    <ligand>
        <name>NAD(+)</name>
        <dbReference type="ChEBI" id="CHEBI:57540"/>
    </ligand>
</feature>
<dbReference type="PIRSF" id="PIRSF000161">
    <property type="entry name" value="DHPR"/>
    <property type="match status" value="1"/>
</dbReference>
<dbReference type="PROSITE" id="PS01298">
    <property type="entry name" value="DAPB"/>
    <property type="match status" value="1"/>
</dbReference>
<dbReference type="SUPFAM" id="SSF55347">
    <property type="entry name" value="Glyceraldehyde-3-phosphate dehydrogenase-like, C-terminal domain"/>
    <property type="match status" value="1"/>
</dbReference>
<dbReference type="EC" id="1.17.1.8" evidence="9 10"/>
<keyword evidence="7 9" id="KW-0520">NAD</keyword>
<dbReference type="Gene3D" id="3.40.50.720">
    <property type="entry name" value="NAD(P)-binding Rossmann-like Domain"/>
    <property type="match status" value="1"/>
</dbReference>
<keyword evidence="3 9" id="KW-0028">Amino-acid biosynthesis</keyword>
<dbReference type="GO" id="GO:0008839">
    <property type="term" value="F:4-hydroxy-tetrahydrodipicolinate reductase"/>
    <property type="evidence" value="ECO:0007669"/>
    <property type="project" value="UniProtKB-UniRule"/>
</dbReference>
<evidence type="ECO:0000313" key="13">
    <source>
        <dbReference type="EMBL" id="RKD32437.1"/>
    </source>
</evidence>
<dbReference type="PANTHER" id="PTHR20836">
    <property type="entry name" value="DIHYDRODIPICOLINATE REDUCTASE"/>
    <property type="match status" value="1"/>
</dbReference>
<dbReference type="CDD" id="cd02274">
    <property type="entry name" value="DHDPR_N"/>
    <property type="match status" value="1"/>
</dbReference>
<evidence type="ECO:0000256" key="1">
    <source>
        <dbReference type="ARBA" id="ARBA00006642"/>
    </source>
</evidence>
<dbReference type="InterPro" id="IPR023940">
    <property type="entry name" value="DHDPR_bac"/>
</dbReference>
<dbReference type="InterPro" id="IPR000846">
    <property type="entry name" value="DapB_N"/>
</dbReference>
<dbReference type="Pfam" id="PF01113">
    <property type="entry name" value="DapB_N"/>
    <property type="match status" value="1"/>
</dbReference>
<comment type="subunit">
    <text evidence="9">Homotetramer.</text>
</comment>
<dbReference type="FunFam" id="3.30.360.10:FF:000004">
    <property type="entry name" value="4-hydroxy-tetrahydrodipicolinate reductase"/>
    <property type="match status" value="1"/>
</dbReference>
<dbReference type="RefSeq" id="WP_120168487.1">
    <property type="nucleotide sequence ID" value="NZ_MCIB01000011.1"/>
</dbReference>
<dbReference type="SUPFAM" id="SSF51735">
    <property type="entry name" value="NAD(P)-binding Rossmann-fold domains"/>
    <property type="match status" value="1"/>
</dbReference>
<comment type="function">
    <text evidence="9">Catalyzes the conversion of 4-hydroxy-tetrahydrodipicolinate (HTPA) to tetrahydrodipicolinate.</text>
</comment>
<comment type="catalytic activity">
    <reaction evidence="9">
        <text>(S)-2,3,4,5-tetrahydrodipicolinate + NAD(+) + H2O = (2S,4S)-4-hydroxy-2,3,4,5-tetrahydrodipicolinate + NADH + H(+)</text>
        <dbReference type="Rhea" id="RHEA:35323"/>
        <dbReference type="ChEBI" id="CHEBI:15377"/>
        <dbReference type="ChEBI" id="CHEBI:15378"/>
        <dbReference type="ChEBI" id="CHEBI:16845"/>
        <dbReference type="ChEBI" id="CHEBI:57540"/>
        <dbReference type="ChEBI" id="CHEBI:57945"/>
        <dbReference type="ChEBI" id="CHEBI:67139"/>
        <dbReference type="EC" id="1.17.1.8"/>
    </reaction>
</comment>
<evidence type="ECO:0000256" key="6">
    <source>
        <dbReference type="ARBA" id="ARBA00023002"/>
    </source>
</evidence>
<feature type="domain" description="Dihydrodipicolinate reductase C-terminal" evidence="12">
    <location>
        <begin position="116"/>
        <end position="250"/>
    </location>
</feature>
<dbReference type="Proteomes" id="UP000284177">
    <property type="component" value="Unassembled WGS sequence"/>
</dbReference>
<evidence type="ECO:0000256" key="2">
    <source>
        <dbReference type="ARBA" id="ARBA00022490"/>
    </source>
</evidence>
<keyword evidence="14" id="KW-1185">Reference proteome</keyword>
<keyword evidence="2 9" id="KW-0963">Cytoplasm</keyword>
<comment type="subcellular location">
    <subcellularLocation>
        <location evidence="9">Cytoplasm</location>
    </subcellularLocation>
</comment>
<dbReference type="GO" id="GO:0009089">
    <property type="term" value="P:lysine biosynthetic process via diaminopimelate"/>
    <property type="evidence" value="ECO:0007669"/>
    <property type="project" value="UniProtKB-UniRule"/>
</dbReference>
<dbReference type="EMBL" id="MCIB01000011">
    <property type="protein sequence ID" value="RKD32437.1"/>
    <property type="molecule type" value="Genomic_DNA"/>
</dbReference>
<dbReference type="GO" id="GO:0050661">
    <property type="term" value="F:NADP binding"/>
    <property type="evidence" value="ECO:0007669"/>
    <property type="project" value="UniProtKB-UniRule"/>
</dbReference>
<organism evidence="13 14">
    <name type="scientific">Thermohalobacter berrensis</name>
    <dbReference type="NCBI Taxonomy" id="99594"/>
    <lineage>
        <taxon>Bacteria</taxon>
        <taxon>Bacillati</taxon>
        <taxon>Bacillota</taxon>
        <taxon>Tissierellia</taxon>
        <taxon>Tissierellales</taxon>
        <taxon>Thermohalobacteraceae</taxon>
        <taxon>Thermohalobacter</taxon>
    </lineage>
</organism>
<evidence type="ECO:0000256" key="4">
    <source>
        <dbReference type="ARBA" id="ARBA00022857"/>
    </source>
</evidence>
<accession>A0A419T4F3</accession>
<comment type="caution">
    <text evidence="9">Was originally thought to be a dihydrodipicolinate reductase (DHDPR), catalyzing the conversion of dihydrodipicolinate to tetrahydrodipicolinate. However, it was shown in E.coli that the substrate of the enzymatic reaction is not dihydrodipicolinate (DHDP) but in fact (2S,4S)-4-hydroxy-2,3,4,5-tetrahydrodipicolinic acid (HTPA), the product released by the DapA-catalyzed reaction.</text>
</comment>
<evidence type="ECO:0000259" key="11">
    <source>
        <dbReference type="Pfam" id="PF01113"/>
    </source>
</evidence>
<evidence type="ECO:0000259" key="12">
    <source>
        <dbReference type="Pfam" id="PF05173"/>
    </source>
</evidence>
<dbReference type="GO" id="GO:0005829">
    <property type="term" value="C:cytosol"/>
    <property type="evidence" value="ECO:0007669"/>
    <property type="project" value="TreeGrafter"/>
</dbReference>
<evidence type="ECO:0000256" key="10">
    <source>
        <dbReference type="NCBIfam" id="TIGR00036"/>
    </source>
</evidence>
<sequence length="253" mass="28417">MIKVIINGCNGKMGQVLSEQIEQCEDMKVVAGIDRSPDKFKNNYPVYKDIFEFREEADVIIDFSNPYYLPGLLDYGIEKKIPLVIATTGFSSKDIKDMEAASEKIPIFYSANMSLGINVLVNLVKKAANVLADSFDIEIIEKHHNKKIDAPSGTAYMIANKINEELDNSKEYVFGRYTKKDRRRKNEIGIHAVRGGTIVGEHSIIFAGSNEVIEIKHSAQSKKIFANGSIKAARFIIDKNKGLFDMEDLMNIE</sequence>
<dbReference type="Pfam" id="PF05173">
    <property type="entry name" value="DapB_C"/>
    <property type="match status" value="1"/>
</dbReference>
<gene>
    <name evidence="9" type="primary">dapB</name>
    <name evidence="13" type="ORF">BET03_11005</name>
</gene>
<dbReference type="GO" id="GO:0051287">
    <property type="term" value="F:NAD binding"/>
    <property type="evidence" value="ECO:0007669"/>
    <property type="project" value="UniProtKB-UniRule"/>
</dbReference>
<evidence type="ECO:0000256" key="5">
    <source>
        <dbReference type="ARBA" id="ARBA00022915"/>
    </source>
</evidence>
<dbReference type="AlphaFoldDB" id="A0A419T4F3"/>
<feature type="active site" description="Proton donor/acceptor" evidence="9">
    <location>
        <position position="143"/>
    </location>
</feature>
<feature type="binding site" evidence="9">
    <location>
        <begin position="86"/>
        <end position="88"/>
    </location>
    <ligand>
        <name>NAD(+)</name>
        <dbReference type="ChEBI" id="CHEBI:57540"/>
    </ligand>
</feature>
<dbReference type="OrthoDB" id="9790352at2"/>
<name>A0A419T4F3_9FIRM</name>
<dbReference type="GO" id="GO:0016726">
    <property type="term" value="F:oxidoreductase activity, acting on CH or CH2 groups, NAD or NADP as acceptor"/>
    <property type="evidence" value="ECO:0007669"/>
    <property type="project" value="UniProtKB-UniRule"/>
</dbReference>
<evidence type="ECO:0000313" key="14">
    <source>
        <dbReference type="Proteomes" id="UP000284177"/>
    </source>
</evidence>
<feature type="binding site" evidence="9">
    <location>
        <begin position="110"/>
        <end position="113"/>
    </location>
    <ligand>
        <name>NAD(+)</name>
        <dbReference type="ChEBI" id="CHEBI:57540"/>
    </ligand>
</feature>
<comment type="similarity">
    <text evidence="1 9">Belongs to the DapB family.</text>
</comment>
<reference evidence="13 14" key="1">
    <citation type="submission" date="2016-08" db="EMBL/GenBank/DDBJ databases">
        <title>Novel Firmicutes and Novel Genomes.</title>
        <authorList>
            <person name="Poppleton D.I."/>
            <person name="Gribaldo S."/>
        </authorList>
    </citation>
    <scope>NUCLEOTIDE SEQUENCE [LARGE SCALE GENOMIC DNA]</scope>
    <source>
        <strain evidence="13 14">CTT3</strain>
    </source>
</reference>
<evidence type="ECO:0000256" key="9">
    <source>
        <dbReference type="HAMAP-Rule" id="MF_00102"/>
    </source>
</evidence>
<dbReference type="GO" id="GO:0019877">
    <property type="term" value="P:diaminopimelate biosynthetic process"/>
    <property type="evidence" value="ECO:0007669"/>
    <property type="project" value="UniProtKB-UniRule"/>
</dbReference>
<keyword evidence="8 9" id="KW-0457">Lysine biosynthesis</keyword>
<comment type="caution">
    <text evidence="13">The sequence shown here is derived from an EMBL/GenBank/DDBJ whole genome shotgun (WGS) entry which is preliminary data.</text>
</comment>
<dbReference type="UniPathway" id="UPA00034">
    <property type="reaction ID" value="UER00018"/>
</dbReference>
<dbReference type="Gene3D" id="3.30.360.10">
    <property type="entry name" value="Dihydrodipicolinate Reductase, domain 2"/>
    <property type="match status" value="1"/>
</dbReference>
<dbReference type="InterPro" id="IPR022663">
    <property type="entry name" value="DapB_C"/>
</dbReference>
<keyword evidence="5 9" id="KW-0220">Diaminopimelate biosynthesis</keyword>
<keyword evidence="6 9" id="KW-0560">Oxidoreductase</keyword>
<protein>
    <recommendedName>
        <fullName evidence="9 10">4-hydroxy-tetrahydrodipicolinate reductase</fullName>
        <shortName evidence="9">HTPA reductase</shortName>
        <ecNumber evidence="9 10">1.17.1.8</ecNumber>
    </recommendedName>
</protein>
<feature type="domain" description="Dihydrodipicolinate reductase N-terminal" evidence="11">
    <location>
        <begin position="2"/>
        <end position="113"/>
    </location>
</feature>
<dbReference type="HAMAP" id="MF_00102">
    <property type="entry name" value="DapB"/>
    <property type="match status" value="1"/>
</dbReference>
<keyword evidence="4 9" id="KW-0521">NADP</keyword>
<comment type="pathway">
    <text evidence="9">Amino-acid biosynthesis; L-lysine biosynthesis via DAP pathway; (S)-tetrahydrodipicolinate from L-aspartate: step 4/4.</text>
</comment>
<feature type="active site" description="Proton donor" evidence="9">
    <location>
        <position position="147"/>
    </location>
</feature>
<feature type="binding site" evidence="9">
    <location>
        <begin position="153"/>
        <end position="154"/>
    </location>
    <ligand>
        <name>(S)-2,3,4,5-tetrahydrodipicolinate</name>
        <dbReference type="ChEBI" id="CHEBI:16845"/>
    </ligand>
</feature>
<dbReference type="NCBIfam" id="TIGR00036">
    <property type="entry name" value="dapB"/>
    <property type="match status" value="1"/>
</dbReference>
<evidence type="ECO:0000256" key="7">
    <source>
        <dbReference type="ARBA" id="ARBA00023027"/>
    </source>
</evidence>
<dbReference type="PANTHER" id="PTHR20836:SF7">
    <property type="entry name" value="4-HYDROXY-TETRAHYDRODIPICOLINATE REDUCTASE"/>
    <property type="match status" value="1"/>
</dbReference>
<evidence type="ECO:0000256" key="8">
    <source>
        <dbReference type="ARBA" id="ARBA00023154"/>
    </source>
</evidence>
<feature type="binding site" evidence="9">
    <location>
        <position position="144"/>
    </location>
    <ligand>
        <name>(S)-2,3,4,5-tetrahydrodipicolinate</name>
        <dbReference type="ChEBI" id="CHEBI:16845"/>
    </ligand>
</feature>
<dbReference type="InterPro" id="IPR036291">
    <property type="entry name" value="NAD(P)-bd_dom_sf"/>
</dbReference>
<dbReference type="InterPro" id="IPR022664">
    <property type="entry name" value="DapB_N_CS"/>
</dbReference>
<proteinExistence type="inferred from homology"/>
<comment type="caution">
    <text evidence="9">Lacks conserved residue(s) required for the propagation of feature annotation.</text>
</comment>